<sequence>MCEFDWGEVKLNIGEEGFKKYQMAVFTAAKSNYRFAMLFKSQDTPAFQQSHADFFERCQGSFRSMVYDNMKVVVRKFVGPMKKNQQKPLWNSLYITDSIFDFATLLLAMRKDM</sequence>
<accession>D8GQD0</accession>
<dbReference type="KEGG" id="clj:CLJU_c09850"/>
<name>D8GQD0_CLOLD</name>
<dbReference type="HOGENOM" id="CLU_2129139_0_0_9"/>
<evidence type="ECO:0000313" key="2">
    <source>
        <dbReference type="Proteomes" id="UP000001656"/>
    </source>
</evidence>
<gene>
    <name evidence="1" type="ordered locus">CLJU_c09850</name>
</gene>
<dbReference type="STRING" id="748727.CLJU_c09850"/>
<evidence type="ECO:0008006" key="3">
    <source>
        <dbReference type="Google" id="ProtNLM"/>
    </source>
</evidence>
<dbReference type="Proteomes" id="UP000001656">
    <property type="component" value="Chromosome"/>
</dbReference>
<organism evidence="1 2">
    <name type="scientific">Clostridium ljungdahlii (strain ATCC 55383 / DSM 13528 / PETC)</name>
    <dbReference type="NCBI Taxonomy" id="748727"/>
    <lineage>
        <taxon>Bacteria</taxon>
        <taxon>Bacillati</taxon>
        <taxon>Bacillota</taxon>
        <taxon>Clostridia</taxon>
        <taxon>Eubacteriales</taxon>
        <taxon>Clostridiaceae</taxon>
        <taxon>Clostridium</taxon>
    </lineage>
</organism>
<dbReference type="RefSeq" id="WP_013237650.1">
    <property type="nucleotide sequence ID" value="NC_014328.1"/>
</dbReference>
<evidence type="ECO:0000313" key="1">
    <source>
        <dbReference type="EMBL" id="ADK14053.1"/>
    </source>
</evidence>
<reference evidence="1 2" key="1">
    <citation type="journal article" date="2010" name="Proc. Natl. Acad. Sci. U.S.A.">
        <title>Clostridium ljungdahlii represents a microbial production platform based on syngas.</title>
        <authorList>
            <person name="Kopke M."/>
            <person name="Held C."/>
            <person name="Hujer S."/>
            <person name="Liesegang H."/>
            <person name="Wiezer A."/>
            <person name="Wollherr A."/>
            <person name="Ehrenreich A."/>
            <person name="Liebl W."/>
            <person name="Gottschalk G."/>
            <person name="Durre P."/>
        </authorList>
    </citation>
    <scope>NUCLEOTIDE SEQUENCE [LARGE SCALE GENOMIC DNA]</scope>
    <source>
        <strain evidence="2">ATCC 55383 / DSM 13528 / PETC</strain>
    </source>
</reference>
<dbReference type="EMBL" id="CP001666">
    <property type="protein sequence ID" value="ADK14053.1"/>
    <property type="molecule type" value="Genomic_DNA"/>
</dbReference>
<dbReference type="AlphaFoldDB" id="D8GQD0"/>
<proteinExistence type="predicted"/>
<dbReference type="OrthoDB" id="3193769at2"/>
<protein>
    <recommendedName>
        <fullName evidence="3">Integrase catalytic domain-containing protein</fullName>
    </recommendedName>
</protein>
<dbReference type="eggNOG" id="COG4584">
    <property type="taxonomic scope" value="Bacteria"/>
</dbReference>